<dbReference type="Pfam" id="PF04014">
    <property type="entry name" value="MazE_antitoxin"/>
    <property type="match status" value="1"/>
</dbReference>
<comment type="caution">
    <text evidence="2">The sequence shown here is derived from an EMBL/GenBank/DDBJ whole genome shotgun (WGS) entry which is preliminary data.</text>
</comment>
<evidence type="ECO:0000313" key="2">
    <source>
        <dbReference type="EMBL" id="HII61001.1"/>
    </source>
</evidence>
<dbReference type="InterPro" id="IPR052975">
    <property type="entry name" value="Repressor-like_regulatory"/>
</dbReference>
<dbReference type="SMR" id="A0A832T435"/>
<dbReference type="GeneID" id="1444309"/>
<gene>
    <name evidence="2" type="ORF">HA331_04475</name>
</gene>
<dbReference type="PROSITE" id="PS51740">
    <property type="entry name" value="SPOVT_ABRB"/>
    <property type="match status" value="1"/>
</dbReference>
<dbReference type="InterPro" id="IPR007159">
    <property type="entry name" value="SpoVT-AbrB_dom"/>
</dbReference>
<dbReference type="AlphaFoldDB" id="A0A832T435"/>
<proteinExistence type="predicted"/>
<dbReference type="EMBL" id="DUJN01000004">
    <property type="protein sequence ID" value="HII61001.1"/>
    <property type="molecule type" value="Genomic_DNA"/>
</dbReference>
<dbReference type="PIRSF" id="PIRSF019240">
    <property type="entry name" value="UCP019240_SpoVT/AbrB-related"/>
    <property type="match status" value="1"/>
</dbReference>
<keyword evidence="2" id="KW-0238">DNA-binding</keyword>
<dbReference type="PANTHER" id="PTHR34860:SF6">
    <property type="entry name" value="REPRESSOR-LIKE PROTEIN SSO7C3"/>
    <property type="match status" value="1"/>
</dbReference>
<evidence type="ECO:0000259" key="1">
    <source>
        <dbReference type="PROSITE" id="PS51740"/>
    </source>
</evidence>
<dbReference type="SUPFAM" id="SSF89447">
    <property type="entry name" value="AbrB/MazE/MraZ-like"/>
    <property type="match status" value="2"/>
</dbReference>
<name>A0A832T435_PYRHR</name>
<dbReference type="NCBIfam" id="TIGR01439">
    <property type="entry name" value="lp_hng_hel_AbrB"/>
    <property type="match status" value="1"/>
</dbReference>
<dbReference type="Proteomes" id="UP000617544">
    <property type="component" value="Unassembled WGS sequence"/>
</dbReference>
<dbReference type="OMA" id="GTRKFYG"/>
<dbReference type="RefSeq" id="WP_010884522.1">
    <property type="nucleotide sequence ID" value="NZ_DUJN01000004.1"/>
</dbReference>
<dbReference type="Gene3D" id="2.10.260.10">
    <property type="match status" value="2"/>
</dbReference>
<dbReference type="InterPro" id="IPR016752">
    <property type="entry name" value="UCP019240_SpoVT/AbrB-related"/>
</dbReference>
<sequence>MDVLAKFHTTVHRIGRIIIPAGTRKFYGIEQGDFVEIKIVKYEGEEPKEGTFTARVGEQGSVIIPKALRDVIGIKPGEVIEVLLLGHYKPRN</sequence>
<protein>
    <submittedName>
        <fullName evidence="2">AbrB/MazE/SpoVT family DNA-binding domain-containing protein</fullName>
    </submittedName>
</protein>
<dbReference type="InterPro" id="IPR037914">
    <property type="entry name" value="SpoVT-AbrB_sf"/>
</dbReference>
<evidence type="ECO:0000313" key="3">
    <source>
        <dbReference type="Proteomes" id="UP000617544"/>
    </source>
</evidence>
<dbReference type="PANTHER" id="PTHR34860">
    <property type="entry name" value="REPRESSOR-LIKE PROTEIN SSO7C3"/>
    <property type="match status" value="1"/>
</dbReference>
<organism evidence="2 3">
    <name type="scientific">Pyrococcus horikoshii</name>
    <dbReference type="NCBI Taxonomy" id="53953"/>
    <lineage>
        <taxon>Archaea</taxon>
        <taxon>Methanobacteriati</taxon>
        <taxon>Methanobacteriota</taxon>
        <taxon>Thermococci</taxon>
        <taxon>Thermococcales</taxon>
        <taxon>Thermococcaceae</taxon>
        <taxon>Pyrococcus</taxon>
    </lineage>
</organism>
<feature type="domain" description="SpoVT-AbrB" evidence="1">
    <location>
        <begin position="51"/>
        <end position="92"/>
    </location>
</feature>
<accession>A0A832T435</accession>
<reference evidence="2" key="1">
    <citation type="journal article" date="2020" name="bioRxiv">
        <title>A rank-normalized archaeal taxonomy based on genome phylogeny resolves widespread incomplete and uneven classifications.</title>
        <authorList>
            <person name="Rinke C."/>
            <person name="Chuvochina M."/>
            <person name="Mussig A.J."/>
            <person name="Chaumeil P.-A."/>
            <person name="Waite D.W."/>
            <person name="Whitman W.B."/>
            <person name="Parks D.H."/>
            <person name="Hugenholtz P."/>
        </authorList>
    </citation>
    <scope>NUCLEOTIDE SEQUENCE</scope>
    <source>
        <strain evidence="2">UBA8834</strain>
    </source>
</reference>
<dbReference type="GO" id="GO:0003677">
    <property type="term" value="F:DNA binding"/>
    <property type="evidence" value="ECO:0007669"/>
    <property type="project" value="UniProtKB-KW"/>
</dbReference>